<keyword evidence="4" id="KW-1185">Reference proteome</keyword>
<reference evidence="3 4" key="1">
    <citation type="submission" date="2020-07" db="EMBL/GenBank/DDBJ databases">
        <title>Halosimplex litoreum sp. nov. and Halosimplex rubrum sp. nov., isolated from different salt environments.</title>
        <authorList>
            <person name="Cui H."/>
        </authorList>
    </citation>
    <scope>NUCLEOTIDE SEQUENCE [LARGE SCALE GENOMIC DNA]</scope>
    <source>
        <strain evidence="3 4">R2</strain>
    </source>
</reference>
<feature type="transmembrane region" description="Helical" evidence="2">
    <location>
        <begin position="149"/>
        <end position="168"/>
    </location>
</feature>
<dbReference type="OrthoDB" id="145655at2157"/>
<protein>
    <recommendedName>
        <fullName evidence="5">Cbb3-type cytochrome c oxidase subunit I</fullName>
    </recommendedName>
</protein>
<evidence type="ECO:0008006" key="5">
    <source>
        <dbReference type="Google" id="ProtNLM"/>
    </source>
</evidence>
<evidence type="ECO:0000256" key="2">
    <source>
        <dbReference type="SAM" id="Phobius"/>
    </source>
</evidence>
<feature type="transmembrane region" description="Helical" evidence="2">
    <location>
        <begin position="120"/>
        <end position="137"/>
    </location>
</feature>
<keyword evidence="2" id="KW-1133">Transmembrane helix</keyword>
<evidence type="ECO:0000313" key="3">
    <source>
        <dbReference type="EMBL" id="QLH80689.1"/>
    </source>
</evidence>
<feature type="transmembrane region" description="Helical" evidence="2">
    <location>
        <begin position="287"/>
        <end position="307"/>
    </location>
</feature>
<feature type="transmembrane region" description="Helical" evidence="2">
    <location>
        <begin position="92"/>
        <end position="114"/>
    </location>
</feature>
<feature type="region of interest" description="Disordered" evidence="1">
    <location>
        <begin position="441"/>
        <end position="460"/>
    </location>
</feature>
<accession>A0A7D5T9P4</accession>
<sequence length="460" mass="48092">MSAIPGEVDTDRQPPMTVPLRHFLVGLALLLAGGVAGVLDAVGLLSGFSALAHVHLLLAGWVCVTIMGAMVQFVPVWSNVALHSRRLATAQLWLVATGVGGMAASFATGALGWVHAFGGLALLGFWTFVYNVGRTLLGARPWDVTERHFALALGFFAVVPAMGFALAMDYSIPFLADSPVSRVRLTAAHATLAVFGAVLTTVLGALYQLATMFTQTELHGVDLHLRRFEEVGYPAGVLALATGRLLGSAPLARVGGLLVALALGGFAVVLARKLVETAVERTPMLSRYAVAAVAMAAWAALAGRAWLADPLAPSALFGGGPPHLLTFGVVGFVVLGTLYHVVPFIVWVHRYSDRLGYEPVPMIDDLYDDRVAAADFGCVTLGATGIVLASALGLPTAVTAVSGSLATVGFALFATNMLLVVREHSPRPLRAVLISRLGDGDDLSDESSSDGRAPAEDTVR</sequence>
<dbReference type="AlphaFoldDB" id="A0A7D5T9P4"/>
<dbReference type="Gene3D" id="1.20.210.10">
    <property type="entry name" value="Cytochrome c oxidase-like, subunit I domain"/>
    <property type="match status" value="2"/>
</dbReference>
<evidence type="ECO:0000313" key="4">
    <source>
        <dbReference type="Proteomes" id="UP000509346"/>
    </source>
</evidence>
<dbReference type="SUPFAM" id="SSF81442">
    <property type="entry name" value="Cytochrome c oxidase subunit I-like"/>
    <property type="match status" value="1"/>
</dbReference>
<name>A0A7D5T9P4_9EURY</name>
<gene>
    <name evidence="3" type="ORF">HZS54_03145</name>
</gene>
<organism evidence="3 4">
    <name type="scientific">Halosimplex pelagicum</name>
    <dbReference type="NCBI Taxonomy" id="869886"/>
    <lineage>
        <taxon>Archaea</taxon>
        <taxon>Methanobacteriati</taxon>
        <taxon>Methanobacteriota</taxon>
        <taxon>Stenosarchaea group</taxon>
        <taxon>Halobacteria</taxon>
        <taxon>Halobacteriales</taxon>
        <taxon>Haloarculaceae</taxon>
        <taxon>Halosimplex</taxon>
    </lineage>
</organism>
<dbReference type="EMBL" id="CP058909">
    <property type="protein sequence ID" value="QLH80689.1"/>
    <property type="molecule type" value="Genomic_DNA"/>
</dbReference>
<dbReference type="GeneID" id="56081552"/>
<keyword evidence="2" id="KW-0472">Membrane</keyword>
<dbReference type="Proteomes" id="UP000509346">
    <property type="component" value="Chromosome"/>
</dbReference>
<feature type="transmembrane region" description="Helical" evidence="2">
    <location>
        <begin position="371"/>
        <end position="394"/>
    </location>
</feature>
<feature type="transmembrane region" description="Helical" evidence="2">
    <location>
        <begin position="327"/>
        <end position="350"/>
    </location>
</feature>
<dbReference type="InterPro" id="IPR036927">
    <property type="entry name" value="Cyt_c_oxase-like_su1_sf"/>
</dbReference>
<feature type="transmembrane region" description="Helical" evidence="2">
    <location>
        <begin position="188"/>
        <end position="210"/>
    </location>
</feature>
<feature type="transmembrane region" description="Helical" evidence="2">
    <location>
        <begin position="58"/>
        <end position="80"/>
    </location>
</feature>
<proteinExistence type="predicted"/>
<keyword evidence="2" id="KW-0812">Transmembrane</keyword>
<feature type="transmembrane region" description="Helical" evidence="2">
    <location>
        <begin position="257"/>
        <end position="275"/>
    </location>
</feature>
<feature type="transmembrane region" description="Helical" evidence="2">
    <location>
        <begin position="23"/>
        <end position="46"/>
    </location>
</feature>
<dbReference type="KEGG" id="hpel:HZS54_03145"/>
<evidence type="ECO:0000256" key="1">
    <source>
        <dbReference type="SAM" id="MobiDB-lite"/>
    </source>
</evidence>
<dbReference type="RefSeq" id="WP_179920511.1">
    <property type="nucleotide sequence ID" value="NZ_CP058909.1"/>
</dbReference>
<feature type="transmembrane region" description="Helical" evidence="2">
    <location>
        <begin position="400"/>
        <end position="421"/>
    </location>
</feature>